<organism evidence="2">
    <name type="scientific">Pyrrhoderma lamaoense</name>
    <dbReference type="NCBI Taxonomy" id="2282106"/>
    <lineage>
        <taxon>Eukaryota</taxon>
        <taxon>Fungi</taxon>
        <taxon>Dikarya</taxon>
        <taxon>Basidiomycota</taxon>
        <taxon>Agaricomycotina</taxon>
        <taxon>Agaricomycetes</taxon>
        <taxon>Hymenochaetales</taxon>
        <taxon>Hymenochaetaceae</taxon>
        <taxon>Pyrrhoderma</taxon>
    </lineage>
</organism>
<evidence type="ECO:0000256" key="1">
    <source>
        <dbReference type="SAM" id="Phobius"/>
    </source>
</evidence>
<name>A0A5B9RK71_9AGAM</name>
<proteinExistence type="predicted"/>
<keyword evidence="1" id="KW-0472">Membrane</keyword>
<reference evidence="2" key="1">
    <citation type="submission" date="2019-03" db="EMBL/GenBank/DDBJ databases">
        <title>Evidence of extensive intraspecific noncoding reshuffling in a 169kb mitochondrial genome of basidiomycete fungus.</title>
        <authorList>
            <person name="Lee H.-H."/>
            <person name="Ke H.-M."/>
            <person name="Lin C.-Y.I."/>
            <person name="Lee T.J."/>
            <person name="Chung C.-L."/>
            <person name="Tsai I.J."/>
        </authorList>
    </citation>
    <scope>NUCLEOTIDE SEQUENCE</scope>
    <source>
        <strain evidence="2">FFPRI411162</strain>
    </source>
</reference>
<gene>
    <name evidence="2" type="ORF">PLAO_000059</name>
</gene>
<accession>A0A5B9RK71</accession>
<dbReference type="EMBL" id="MK623259">
    <property type="protein sequence ID" value="QEG57135.1"/>
    <property type="molecule type" value="Genomic_DNA"/>
</dbReference>
<sequence>MNRLKNKTMRKNLSNSKLTEFLTGYFDVHPEVGTRYWQRIATTVWASEREFKFFPNNIYLKLYIYKEQGLMYHLVVQLVELIGYMSAAFIYYSEGKINFKILLGYTVILQRGQKKASLKVTTVLRDKDRSPTLKQLEERMIDDIYKLGVDERHLPNTKLSLWLTVRDVTIKIIPRNSSKKNKGKNKK</sequence>
<feature type="transmembrane region" description="Helical" evidence="1">
    <location>
        <begin position="70"/>
        <end position="92"/>
    </location>
</feature>
<protein>
    <submittedName>
        <fullName evidence="2">Uncharacterized protein</fullName>
    </submittedName>
</protein>
<dbReference type="AlphaFoldDB" id="A0A5B9RK71"/>
<evidence type="ECO:0000313" key="2">
    <source>
        <dbReference type="EMBL" id="QEG57135.1"/>
    </source>
</evidence>
<keyword evidence="2" id="KW-0496">Mitochondrion</keyword>
<keyword evidence="1" id="KW-0812">Transmembrane</keyword>
<geneLocation type="mitochondrion" evidence="2"/>
<keyword evidence="1" id="KW-1133">Transmembrane helix</keyword>